<gene>
    <name evidence="14" type="ORF">Q4521_08095</name>
</gene>
<keyword evidence="9" id="KW-0175">Coiled coil</keyword>
<feature type="transmembrane region" description="Helical" evidence="11">
    <location>
        <begin position="382"/>
        <end position="407"/>
    </location>
</feature>
<organism evidence="14 15">
    <name type="scientific">Saccharophagus degradans</name>
    <dbReference type="NCBI Taxonomy" id="86304"/>
    <lineage>
        <taxon>Bacteria</taxon>
        <taxon>Pseudomonadati</taxon>
        <taxon>Pseudomonadota</taxon>
        <taxon>Gammaproteobacteria</taxon>
        <taxon>Cellvibrionales</taxon>
        <taxon>Cellvibrionaceae</taxon>
        <taxon>Saccharophagus</taxon>
    </lineage>
</organism>
<evidence type="ECO:0000256" key="6">
    <source>
        <dbReference type="ARBA" id="ARBA00022989"/>
    </source>
</evidence>
<name>A0AAW7X4G0_9GAMM</name>
<reference evidence="14" key="1">
    <citation type="submission" date="2023-07" db="EMBL/GenBank/DDBJ databases">
        <title>Genome content predicts the carbon catabolic preferences of heterotrophic bacteria.</title>
        <authorList>
            <person name="Gralka M."/>
        </authorList>
    </citation>
    <scope>NUCLEOTIDE SEQUENCE</scope>
    <source>
        <strain evidence="14">I3M17_2</strain>
    </source>
</reference>
<evidence type="ECO:0000256" key="3">
    <source>
        <dbReference type="ARBA" id="ARBA00022475"/>
    </source>
</evidence>
<evidence type="ECO:0000313" key="14">
    <source>
        <dbReference type="EMBL" id="MDO6422432.1"/>
    </source>
</evidence>
<keyword evidence="5 8" id="KW-0653">Protein transport</keyword>
<evidence type="ECO:0000313" key="15">
    <source>
        <dbReference type="Proteomes" id="UP001169760"/>
    </source>
</evidence>
<feature type="signal peptide" evidence="12">
    <location>
        <begin position="1"/>
        <end position="21"/>
    </location>
</feature>
<comment type="similarity">
    <text evidence="8">Belongs to the exbB/tolQ family.</text>
</comment>
<keyword evidence="12" id="KW-0732">Signal</keyword>
<evidence type="ECO:0000256" key="7">
    <source>
        <dbReference type="ARBA" id="ARBA00023136"/>
    </source>
</evidence>
<keyword evidence="2 8" id="KW-0813">Transport</keyword>
<evidence type="ECO:0000256" key="4">
    <source>
        <dbReference type="ARBA" id="ARBA00022692"/>
    </source>
</evidence>
<dbReference type="PANTHER" id="PTHR30625">
    <property type="entry name" value="PROTEIN TOLQ"/>
    <property type="match status" value="1"/>
</dbReference>
<keyword evidence="7 11" id="KW-0472">Membrane</keyword>
<comment type="subcellular location">
    <subcellularLocation>
        <location evidence="1">Cell membrane</location>
        <topology evidence="1">Multi-pass membrane protein</topology>
    </subcellularLocation>
    <subcellularLocation>
        <location evidence="8">Membrane</location>
        <topology evidence="8">Multi-pass membrane protein</topology>
    </subcellularLocation>
</comment>
<dbReference type="EMBL" id="JAUOPB010000005">
    <property type="protein sequence ID" value="MDO6422432.1"/>
    <property type="molecule type" value="Genomic_DNA"/>
</dbReference>
<feature type="chain" id="PRO_5043420553" evidence="12">
    <location>
        <begin position="22"/>
        <end position="464"/>
    </location>
</feature>
<evidence type="ECO:0000256" key="2">
    <source>
        <dbReference type="ARBA" id="ARBA00022448"/>
    </source>
</evidence>
<evidence type="ECO:0000259" key="13">
    <source>
        <dbReference type="Pfam" id="PF01618"/>
    </source>
</evidence>
<dbReference type="RefSeq" id="WP_216063245.1">
    <property type="nucleotide sequence ID" value="NZ_JAHKPP010000009.1"/>
</dbReference>
<dbReference type="Pfam" id="PF01618">
    <property type="entry name" value="MotA_ExbB"/>
    <property type="match status" value="1"/>
</dbReference>
<evidence type="ECO:0000256" key="11">
    <source>
        <dbReference type="SAM" id="Phobius"/>
    </source>
</evidence>
<feature type="transmembrane region" description="Helical" evidence="11">
    <location>
        <begin position="246"/>
        <end position="265"/>
    </location>
</feature>
<evidence type="ECO:0000256" key="10">
    <source>
        <dbReference type="SAM" id="MobiDB-lite"/>
    </source>
</evidence>
<evidence type="ECO:0000256" key="12">
    <source>
        <dbReference type="SAM" id="SignalP"/>
    </source>
</evidence>
<evidence type="ECO:0000256" key="8">
    <source>
        <dbReference type="RuleBase" id="RU004057"/>
    </source>
</evidence>
<accession>A0AAW7X4G0</accession>
<sequence>MKLPISCIIYALLFITLPATAASDNIETSLLKHISEAQKNLSATEQRIAGQRNKLAKQLNSLEREVLALREKTAVARRLADEKTLSLSQLEKRLEGWRQQQAYQHNLLNRFLQQHGSANTGETHSVADQLAAINNVSLKLEQRFFPQWRNSNIVLDSGKITKAPTLAVGPVTWFWDETNNSVGLASKRETTPNALHIDAYLSGGDSNAVNALRTAPIGEIVFDPTLNRALAQQQHTESVIEHIVKGGLWAIPIVLFGLFALAIALHKVAQLWRLPAYVSFTPQTLANVLRNAQSPLAQKVQGMQRILLDIGANTKSARERDDLLFMQLQQDKTMLEKRIGAIAITAAVAPLLGLLGTVSGMIETFKMMTLFGAGDPEVVSGGIAQALVTTELGLVVAIPALILNAVLSRKAKTYYNELESFAILISKCDEQTELDNTDKQSGNAKKLPASRNSATTTLNEEVTA</sequence>
<proteinExistence type="inferred from homology"/>
<dbReference type="PANTHER" id="PTHR30625:SF15">
    <property type="entry name" value="BIOPOLYMER TRANSPORT PROTEIN EXBB"/>
    <property type="match status" value="1"/>
</dbReference>
<evidence type="ECO:0000256" key="9">
    <source>
        <dbReference type="SAM" id="Coils"/>
    </source>
</evidence>
<dbReference type="GO" id="GO:0017038">
    <property type="term" value="P:protein import"/>
    <property type="evidence" value="ECO:0007669"/>
    <property type="project" value="TreeGrafter"/>
</dbReference>
<feature type="region of interest" description="Disordered" evidence="10">
    <location>
        <begin position="435"/>
        <end position="464"/>
    </location>
</feature>
<dbReference type="InterPro" id="IPR002898">
    <property type="entry name" value="MotA_ExbB_proton_chnl"/>
</dbReference>
<feature type="transmembrane region" description="Helical" evidence="11">
    <location>
        <begin position="339"/>
        <end position="362"/>
    </location>
</feature>
<dbReference type="GO" id="GO:0005886">
    <property type="term" value="C:plasma membrane"/>
    <property type="evidence" value="ECO:0007669"/>
    <property type="project" value="UniProtKB-SubCell"/>
</dbReference>
<keyword evidence="6 11" id="KW-1133">Transmembrane helix</keyword>
<dbReference type="AlphaFoldDB" id="A0AAW7X4G0"/>
<comment type="caution">
    <text evidence="14">The sequence shown here is derived from an EMBL/GenBank/DDBJ whole genome shotgun (WGS) entry which is preliminary data.</text>
</comment>
<evidence type="ECO:0000256" key="5">
    <source>
        <dbReference type="ARBA" id="ARBA00022927"/>
    </source>
</evidence>
<feature type="domain" description="MotA/TolQ/ExbB proton channel" evidence="13">
    <location>
        <begin position="312"/>
        <end position="419"/>
    </location>
</feature>
<keyword evidence="4 11" id="KW-0812">Transmembrane</keyword>
<protein>
    <submittedName>
        <fullName evidence="14">MotA/TolQ/ExbB proton channel family protein</fullName>
    </submittedName>
</protein>
<evidence type="ECO:0000256" key="1">
    <source>
        <dbReference type="ARBA" id="ARBA00004651"/>
    </source>
</evidence>
<dbReference type="Proteomes" id="UP001169760">
    <property type="component" value="Unassembled WGS sequence"/>
</dbReference>
<feature type="compositionally biased region" description="Polar residues" evidence="10">
    <location>
        <begin position="450"/>
        <end position="464"/>
    </location>
</feature>
<feature type="coiled-coil region" evidence="9">
    <location>
        <begin position="34"/>
        <end position="100"/>
    </location>
</feature>
<keyword evidence="3" id="KW-1003">Cell membrane</keyword>
<dbReference type="InterPro" id="IPR050790">
    <property type="entry name" value="ExbB/TolQ_transport"/>
</dbReference>